<dbReference type="RefSeq" id="WP_010406306.1">
    <property type="nucleotide sequence ID" value="NZ_JAWXXV010000001.1"/>
</dbReference>
<organism evidence="1 2">
    <name type="scientific">Sphingomonas echinoides</name>
    <dbReference type="NCBI Taxonomy" id="59803"/>
    <lineage>
        <taxon>Bacteria</taxon>
        <taxon>Pseudomonadati</taxon>
        <taxon>Pseudomonadota</taxon>
        <taxon>Alphaproteobacteria</taxon>
        <taxon>Sphingomonadales</taxon>
        <taxon>Sphingomonadaceae</taxon>
        <taxon>Sphingomonas</taxon>
    </lineage>
</organism>
<comment type="caution">
    <text evidence="1">The sequence shown here is derived from an EMBL/GenBank/DDBJ whole genome shotgun (WGS) entry which is preliminary data.</text>
</comment>
<dbReference type="Pfam" id="PF09550">
    <property type="entry name" value="Phage_TAC_6"/>
    <property type="match status" value="1"/>
</dbReference>
<protein>
    <submittedName>
        <fullName evidence="1">Phage tail assembly chaperone</fullName>
    </submittedName>
</protein>
<evidence type="ECO:0000313" key="2">
    <source>
        <dbReference type="Proteomes" id="UP001279660"/>
    </source>
</evidence>
<dbReference type="Proteomes" id="UP001279660">
    <property type="component" value="Unassembled WGS sequence"/>
</dbReference>
<name>A0ABU4PEK9_9SPHN</name>
<sequence length="66" mass="6867">MERFAPAATRLAGFAGVVLGWAPDTFWHATPAELAAVVAVLRGGEGEITPPDSATIARMQEAFPDG</sequence>
<dbReference type="EMBL" id="JAWXXV010000001">
    <property type="protein sequence ID" value="MDX5982653.1"/>
    <property type="molecule type" value="Genomic_DNA"/>
</dbReference>
<dbReference type="InterPro" id="IPR019056">
    <property type="entry name" value="Phage_TAC_6"/>
</dbReference>
<accession>A0ABU4PEK9</accession>
<evidence type="ECO:0000313" key="1">
    <source>
        <dbReference type="EMBL" id="MDX5982653.1"/>
    </source>
</evidence>
<keyword evidence="2" id="KW-1185">Reference proteome</keyword>
<gene>
    <name evidence="1" type="ORF">SIL82_00140</name>
</gene>
<reference evidence="1 2" key="1">
    <citation type="submission" date="2023-11" db="EMBL/GenBank/DDBJ databases">
        <title>MicrobeMod: A computational toolkit for identifying prokaryotic methylation and restriction-modification with nanopore sequencing.</title>
        <authorList>
            <person name="Crits-Christoph A."/>
            <person name="Kang S.C."/>
            <person name="Lee H."/>
            <person name="Ostrov N."/>
        </authorList>
    </citation>
    <scope>NUCLEOTIDE SEQUENCE [LARGE SCALE GENOMIC DNA]</scope>
    <source>
        <strain evidence="1 2">ATCC 14820</strain>
    </source>
</reference>
<proteinExistence type="predicted"/>